<gene>
    <name evidence="6" type="primary">glpR</name>
    <name evidence="6" type="ORF">GCM10007906_39680</name>
</gene>
<dbReference type="Pfam" id="PF08220">
    <property type="entry name" value="HTH_DeoR"/>
    <property type="match status" value="1"/>
</dbReference>
<dbReference type="PANTHER" id="PTHR30363:SF4">
    <property type="entry name" value="GLYCEROL-3-PHOSPHATE REGULON REPRESSOR"/>
    <property type="match status" value="1"/>
</dbReference>
<proteinExistence type="predicted"/>
<dbReference type="Gene3D" id="3.30.750.70">
    <property type="entry name" value="4-hydroxybutyrate coenzyme like domains"/>
    <property type="match status" value="1"/>
</dbReference>
<evidence type="ECO:0000313" key="7">
    <source>
        <dbReference type="Proteomes" id="UP001156669"/>
    </source>
</evidence>
<dbReference type="Gene3D" id="1.10.10.10">
    <property type="entry name" value="Winged helix-like DNA-binding domain superfamily/Winged helix DNA-binding domain"/>
    <property type="match status" value="1"/>
</dbReference>
<dbReference type="Pfam" id="PF00455">
    <property type="entry name" value="DeoRC"/>
    <property type="match status" value="1"/>
</dbReference>
<dbReference type="InterPro" id="IPR001034">
    <property type="entry name" value="DeoR_HTH"/>
</dbReference>
<dbReference type="Proteomes" id="UP001156669">
    <property type="component" value="Unassembled WGS sequence"/>
</dbReference>
<keyword evidence="3" id="KW-0238">DNA-binding</keyword>
<organism evidence="6 7">
    <name type="scientific">Vibrio hyugaensis</name>
    <dbReference type="NCBI Taxonomy" id="1534743"/>
    <lineage>
        <taxon>Bacteria</taxon>
        <taxon>Pseudomonadati</taxon>
        <taxon>Pseudomonadota</taxon>
        <taxon>Gammaproteobacteria</taxon>
        <taxon>Vibrionales</taxon>
        <taxon>Vibrionaceae</taxon>
        <taxon>Vibrio</taxon>
    </lineage>
</organism>
<keyword evidence="2" id="KW-0805">Transcription regulation</keyword>
<evidence type="ECO:0000256" key="2">
    <source>
        <dbReference type="ARBA" id="ARBA00023015"/>
    </source>
</evidence>
<dbReference type="SMART" id="SM01134">
    <property type="entry name" value="DeoRC"/>
    <property type="match status" value="1"/>
</dbReference>
<dbReference type="PROSITE" id="PS51000">
    <property type="entry name" value="HTH_DEOR_2"/>
    <property type="match status" value="1"/>
</dbReference>
<dbReference type="RefSeq" id="WP_045397316.1">
    <property type="nucleotide sequence ID" value="NZ_BBLD01000008.1"/>
</dbReference>
<dbReference type="SUPFAM" id="SSF46785">
    <property type="entry name" value="Winged helix' DNA-binding domain"/>
    <property type="match status" value="1"/>
</dbReference>
<feature type="domain" description="HTH deoR-type" evidence="5">
    <location>
        <begin position="4"/>
        <end position="59"/>
    </location>
</feature>
<dbReference type="InterPro" id="IPR037171">
    <property type="entry name" value="NagB/RpiA_transferase-like"/>
</dbReference>
<keyword evidence="4" id="KW-0804">Transcription</keyword>
<dbReference type="InterPro" id="IPR014036">
    <property type="entry name" value="DeoR-like_C"/>
</dbReference>
<keyword evidence="7" id="KW-1185">Reference proteome</keyword>
<sequence>MNNLTIRQQSIIELVHQQEYCSIEDLAQQFEVTTQTIRRDINELCQLGLTLRHHGGVGLPATLSNRSYASRQITNQQEKQIISDEVVTAIPNGATLFLGIGTTIASIAERLANHSELRVVTNNFEAAHVLSHFENIETWIPGGRIRTNDRDVVDGSAEHFFGQFSADIGIIGCAGVTEIAQSHSDMINLGSTTIDTQPFAMEHELREAKVSKAILANSKQKWLVANKSKWQRRANTKVAPLNYFDRVFSN</sequence>
<evidence type="ECO:0000256" key="4">
    <source>
        <dbReference type="ARBA" id="ARBA00023163"/>
    </source>
</evidence>
<evidence type="ECO:0000259" key="5">
    <source>
        <dbReference type="PROSITE" id="PS51000"/>
    </source>
</evidence>
<protein>
    <submittedName>
        <fullName evidence="6">Glycerol-3-phosphate regulon repressor</fullName>
    </submittedName>
</protein>
<dbReference type="InterPro" id="IPR036390">
    <property type="entry name" value="WH_DNA-bd_sf"/>
</dbReference>
<dbReference type="EMBL" id="BSOE01000058">
    <property type="protein sequence ID" value="GLR06380.1"/>
    <property type="molecule type" value="Genomic_DNA"/>
</dbReference>
<accession>A0ABQ5Y8K9</accession>
<dbReference type="InterPro" id="IPR050313">
    <property type="entry name" value="Carb_Metab_HTH_regulators"/>
</dbReference>
<evidence type="ECO:0000313" key="6">
    <source>
        <dbReference type="EMBL" id="GLR06380.1"/>
    </source>
</evidence>
<dbReference type="PROSITE" id="PS00894">
    <property type="entry name" value="HTH_DEOR_1"/>
    <property type="match status" value="1"/>
</dbReference>
<dbReference type="InterPro" id="IPR018356">
    <property type="entry name" value="Tscrpt_reg_HTH_DeoR_CS"/>
</dbReference>
<dbReference type="SMART" id="SM00420">
    <property type="entry name" value="HTH_DEOR"/>
    <property type="match status" value="1"/>
</dbReference>
<dbReference type="PANTHER" id="PTHR30363">
    <property type="entry name" value="HTH-TYPE TRANSCRIPTIONAL REGULATOR SRLR-RELATED"/>
    <property type="match status" value="1"/>
</dbReference>
<name>A0ABQ5Y8K9_9VIBR</name>
<dbReference type="PRINTS" id="PR00037">
    <property type="entry name" value="HTHLACR"/>
</dbReference>
<reference evidence="7" key="1">
    <citation type="journal article" date="2019" name="Int. J. Syst. Evol. Microbiol.">
        <title>The Global Catalogue of Microorganisms (GCM) 10K type strain sequencing project: providing services to taxonomists for standard genome sequencing and annotation.</title>
        <authorList>
            <consortium name="The Broad Institute Genomics Platform"/>
            <consortium name="The Broad Institute Genome Sequencing Center for Infectious Disease"/>
            <person name="Wu L."/>
            <person name="Ma J."/>
        </authorList>
    </citation>
    <scope>NUCLEOTIDE SEQUENCE [LARGE SCALE GENOMIC DNA]</scope>
    <source>
        <strain evidence="7">NBRC 110633</strain>
    </source>
</reference>
<dbReference type="SUPFAM" id="SSF100950">
    <property type="entry name" value="NagB/RpiA/CoA transferase-like"/>
    <property type="match status" value="1"/>
</dbReference>
<keyword evidence="1" id="KW-0678">Repressor</keyword>
<evidence type="ECO:0000256" key="3">
    <source>
        <dbReference type="ARBA" id="ARBA00023125"/>
    </source>
</evidence>
<evidence type="ECO:0000256" key="1">
    <source>
        <dbReference type="ARBA" id="ARBA00022491"/>
    </source>
</evidence>
<comment type="caution">
    <text evidence="6">The sequence shown here is derived from an EMBL/GenBank/DDBJ whole genome shotgun (WGS) entry which is preliminary data.</text>
</comment>
<dbReference type="InterPro" id="IPR036388">
    <property type="entry name" value="WH-like_DNA-bd_sf"/>
</dbReference>